<dbReference type="Gene3D" id="3.40.50.1820">
    <property type="entry name" value="alpha/beta hydrolase"/>
    <property type="match status" value="1"/>
</dbReference>
<keyword evidence="3" id="KW-0597">Phosphoprotein</keyword>
<dbReference type="GO" id="GO:0008610">
    <property type="term" value="P:lipid biosynthetic process"/>
    <property type="evidence" value="ECO:0007669"/>
    <property type="project" value="UniProtKB-ARBA"/>
</dbReference>
<evidence type="ECO:0000313" key="6">
    <source>
        <dbReference type="Proteomes" id="UP000578112"/>
    </source>
</evidence>
<dbReference type="SMART" id="SM00824">
    <property type="entry name" value="PKS_TE"/>
    <property type="match status" value="1"/>
</dbReference>
<dbReference type="Proteomes" id="UP000578112">
    <property type="component" value="Unassembled WGS sequence"/>
</dbReference>
<reference evidence="5 6" key="1">
    <citation type="submission" date="2020-08" db="EMBL/GenBank/DDBJ databases">
        <title>Sequencing the genomes of 1000 actinobacteria strains.</title>
        <authorList>
            <person name="Klenk H.-P."/>
        </authorList>
    </citation>
    <scope>NUCLEOTIDE SEQUENCE [LARGE SCALE GENOMIC DNA]</scope>
    <source>
        <strain evidence="5 6">DSM 43149</strain>
    </source>
</reference>
<keyword evidence="2" id="KW-0596">Phosphopantetheine</keyword>
<dbReference type="SUPFAM" id="SSF53474">
    <property type="entry name" value="alpha/beta-Hydrolases"/>
    <property type="match status" value="1"/>
</dbReference>
<dbReference type="EMBL" id="JACHNH010000001">
    <property type="protein sequence ID" value="MBB4761974.1"/>
    <property type="molecule type" value="Genomic_DNA"/>
</dbReference>
<dbReference type="InterPro" id="IPR020806">
    <property type="entry name" value="PKS_PP-bd"/>
</dbReference>
<dbReference type="SUPFAM" id="SSF56801">
    <property type="entry name" value="Acetyl-CoA synthetase-like"/>
    <property type="match status" value="1"/>
</dbReference>
<dbReference type="SUPFAM" id="SSF52777">
    <property type="entry name" value="CoA-dependent acyltransferases"/>
    <property type="match status" value="2"/>
</dbReference>
<proteinExistence type="predicted"/>
<dbReference type="Gene3D" id="3.40.50.12780">
    <property type="entry name" value="N-terminal domain of ligase-like"/>
    <property type="match status" value="1"/>
</dbReference>
<gene>
    <name evidence="5" type="ORF">BJ971_002530</name>
</gene>
<dbReference type="InterPro" id="IPR023213">
    <property type="entry name" value="CAT-like_dom_sf"/>
</dbReference>
<dbReference type="InterPro" id="IPR042099">
    <property type="entry name" value="ANL_N_sf"/>
</dbReference>
<dbReference type="InterPro" id="IPR000873">
    <property type="entry name" value="AMP-dep_synth/lig_dom"/>
</dbReference>
<dbReference type="InterPro" id="IPR036736">
    <property type="entry name" value="ACP-like_sf"/>
</dbReference>
<dbReference type="FunFam" id="3.40.50.12780:FF:000012">
    <property type="entry name" value="Non-ribosomal peptide synthetase"/>
    <property type="match status" value="1"/>
</dbReference>
<dbReference type="InterPro" id="IPR020845">
    <property type="entry name" value="AMP-binding_CS"/>
</dbReference>
<dbReference type="Pfam" id="PF00668">
    <property type="entry name" value="Condensation"/>
    <property type="match status" value="1"/>
</dbReference>
<dbReference type="RefSeq" id="WP_184992744.1">
    <property type="nucleotide sequence ID" value="NZ_BOMK01000002.1"/>
</dbReference>
<sequence>MTEGYEQTSTRRAPASAAQGRLWLLSQLEDERSAYNVLLPLRFVGDLDVPALRSALSGLVERHEILRTRYVAQDGEPVQVIEAPAPVELAETDLSTMDEDGQESALDAAFDDAETRPFDLGTGPVLRAALLRLAAHRHVLLLSVHHIAIDAGSTPVLYRDLAAGYRAHLAGTTDGLPPLAFQYADHAVRERAAMTGELTGRRLAYWRERLRDLPELDLPTDRPAGRMPTGEGGFVRSPVEPDLIRRLGELAGSCGGTLFDAVVAGTALLMQRYSGQDDVPLGTVWSARDTEGLADLIGFFPNTVVLRTDVSGEPSFRELLRRTAAANRADLANADLPFDALVQELAPARTPGSTPFFRVYVNIDEAAVALPEFAGLSAEAIPPDFSTARFELGFVLRPGAAEPEMDSVFSTELFDTGTVERMLAHLVRLWQEALAAPDRPVSELSMLTDAELTDAVWTWNDTGADLGADRCLHELFEEQADAAPDRTALVSGDTTLSYGELDRRANRLAHRLRDAGVSTGDLVGVCLHRGIDQPVAVLAVLKAGGAFVPLDPDYPAERLEFMCRDAGLWGVLTEPTLAGRVGDVWTVDVTEPDPDRSDRRPDAGVGPDDLAYVIYTSGSTGTPKGIGLRHAGAVNNFTDFNTRFALGTGEALLAVSSPSFDMSVYDLLGTVGCGGTVVLPTQDELRDPGAWARLIRAHGVTVWHSAPALLDLLLEHAERHRAELHSLRLALLGGDWIPVAQPDRLRAVAPGVRFIALGGATEASMDSIIFEVSEVDEGWASIPYGRPMANQRAYVLDRFDNPQPAGVPGELNLAGAGLARGYLGRPELTAEKFVERTLPGGRTERLYRTGDLARYRRDGVIELLGRLDFQVKIHGMRIEAGEIEAVLRGHPGVADAVVVAHGEPGHATLAGYVRTTGEPADGAGLRDWLGERLPRHMVPAVIETVEEFPTTPNGKVDRKALAARDLERAGGGEAPRDDLERRVAAAWSEVLSLPEVSIDDSFFQLGGDSFAAVRAMVALDNPVPVVELFKYPTVRGLAERLRAAGAGERELLHELTPAGRAADTTVVCLPYGGGNAIAYRPLAEALPERFRLLALHQPGYDPGGDPADFQPFDRIVDDAADEVLRRVDGPVIVYGHCAGTYMAAALARLLEARGADVRGLYLAAALPSDDPDGALAAERTTSDEEWAGYLTTIGGFDGALGWSTVEHMMTVGRHDHVGAMTFLRREAAGPPTSVRAHTVGFFGDADPATEHFAQRYVDWRRLVGDLDLAVVPGGGHYFVRDRADAVAARIDRDHPAEEATA</sequence>
<evidence type="ECO:0000256" key="2">
    <source>
        <dbReference type="ARBA" id="ARBA00022450"/>
    </source>
</evidence>
<dbReference type="InterPro" id="IPR045851">
    <property type="entry name" value="AMP-bd_C_sf"/>
</dbReference>
<dbReference type="PROSITE" id="PS00455">
    <property type="entry name" value="AMP_BINDING"/>
    <property type="match status" value="1"/>
</dbReference>
<feature type="domain" description="Carrier" evidence="4">
    <location>
        <begin position="974"/>
        <end position="1045"/>
    </location>
</feature>
<evidence type="ECO:0000259" key="4">
    <source>
        <dbReference type="PROSITE" id="PS50075"/>
    </source>
</evidence>
<dbReference type="GO" id="GO:0044550">
    <property type="term" value="P:secondary metabolite biosynthetic process"/>
    <property type="evidence" value="ECO:0007669"/>
    <property type="project" value="TreeGrafter"/>
</dbReference>
<dbReference type="InterPro" id="IPR010071">
    <property type="entry name" value="AA_adenyl_dom"/>
</dbReference>
<protein>
    <submittedName>
        <fullName evidence="5">Amino acid adenylation domain-containing protein</fullName>
    </submittedName>
</protein>
<evidence type="ECO:0000256" key="3">
    <source>
        <dbReference type="ARBA" id="ARBA00022553"/>
    </source>
</evidence>
<dbReference type="Gene3D" id="3.30.559.10">
    <property type="entry name" value="Chloramphenicol acetyltransferase-like domain"/>
    <property type="match status" value="1"/>
</dbReference>
<dbReference type="NCBIfam" id="TIGR01733">
    <property type="entry name" value="AA-adenyl-dom"/>
    <property type="match status" value="1"/>
</dbReference>
<dbReference type="PANTHER" id="PTHR45527:SF1">
    <property type="entry name" value="FATTY ACID SYNTHASE"/>
    <property type="match status" value="1"/>
</dbReference>
<comment type="cofactor">
    <cofactor evidence="1">
        <name>pantetheine 4'-phosphate</name>
        <dbReference type="ChEBI" id="CHEBI:47942"/>
    </cofactor>
</comment>
<dbReference type="InterPro" id="IPR001242">
    <property type="entry name" value="Condensation_dom"/>
</dbReference>
<comment type="caution">
    <text evidence="5">The sequence shown here is derived from an EMBL/GenBank/DDBJ whole genome shotgun (WGS) entry which is preliminary data.</text>
</comment>
<dbReference type="Pfam" id="PF00975">
    <property type="entry name" value="Thioesterase"/>
    <property type="match status" value="1"/>
</dbReference>
<accession>A0A7W7MQ17</accession>
<name>A0A7W7MQ17_9ACTN</name>
<dbReference type="PANTHER" id="PTHR45527">
    <property type="entry name" value="NONRIBOSOMAL PEPTIDE SYNTHETASE"/>
    <property type="match status" value="1"/>
</dbReference>
<dbReference type="Gene3D" id="3.30.300.30">
    <property type="match status" value="1"/>
</dbReference>
<dbReference type="FunFam" id="3.40.50.980:FF:000001">
    <property type="entry name" value="Non-ribosomal peptide synthetase"/>
    <property type="match status" value="1"/>
</dbReference>
<dbReference type="InterPro" id="IPR020802">
    <property type="entry name" value="TesA-like"/>
</dbReference>
<evidence type="ECO:0000256" key="1">
    <source>
        <dbReference type="ARBA" id="ARBA00001957"/>
    </source>
</evidence>
<dbReference type="Gene3D" id="3.30.559.30">
    <property type="entry name" value="Nonribosomal peptide synthetase, condensation domain"/>
    <property type="match status" value="1"/>
</dbReference>
<dbReference type="Pfam" id="PF13193">
    <property type="entry name" value="AMP-binding_C"/>
    <property type="match status" value="1"/>
</dbReference>
<dbReference type="GO" id="GO:0043041">
    <property type="term" value="P:amino acid activation for nonribosomal peptide biosynthetic process"/>
    <property type="evidence" value="ECO:0007669"/>
    <property type="project" value="TreeGrafter"/>
</dbReference>
<dbReference type="InterPro" id="IPR009081">
    <property type="entry name" value="PP-bd_ACP"/>
</dbReference>
<dbReference type="GO" id="GO:0005737">
    <property type="term" value="C:cytoplasm"/>
    <property type="evidence" value="ECO:0007669"/>
    <property type="project" value="TreeGrafter"/>
</dbReference>
<dbReference type="InterPro" id="IPR001031">
    <property type="entry name" value="Thioesterase"/>
</dbReference>
<dbReference type="GO" id="GO:0003824">
    <property type="term" value="F:catalytic activity"/>
    <property type="evidence" value="ECO:0007669"/>
    <property type="project" value="InterPro"/>
</dbReference>
<dbReference type="InterPro" id="IPR025110">
    <property type="entry name" value="AMP-bd_C"/>
</dbReference>
<evidence type="ECO:0000313" key="5">
    <source>
        <dbReference type="EMBL" id="MBB4761974.1"/>
    </source>
</evidence>
<dbReference type="GO" id="GO:0031177">
    <property type="term" value="F:phosphopantetheine binding"/>
    <property type="evidence" value="ECO:0007669"/>
    <property type="project" value="InterPro"/>
</dbReference>
<dbReference type="PROSITE" id="PS50075">
    <property type="entry name" value="CARRIER"/>
    <property type="match status" value="1"/>
</dbReference>
<dbReference type="Gene3D" id="1.10.1200.10">
    <property type="entry name" value="ACP-like"/>
    <property type="match status" value="1"/>
</dbReference>
<organism evidence="5 6">
    <name type="scientific">Actinoplanes digitatis</name>
    <dbReference type="NCBI Taxonomy" id="1868"/>
    <lineage>
        <taxon>Bacteria</taxon>
        <taxon>Bacillati</taxon>
        <taxon>Actinomycetota</taxon>
        <taxon>Actinomycetes</taxon>
        <taxon>Micromonosporales</taxon>
        <taxon>Micromonosporaceae</taxon>
        <taxon>Actinoplanes</taxon>
    </lineage>
</organism>
<dbReference type="InterPro" id="IPR029058">
    <property type="entry name" value="AB_hydrolase_fold"/>
</dbReference>
<dbReference type="Pfam" id="PF00550">
    <property type="entry name" value="PP-binding"/>
    <property type="match status" value="1"/>
</dbReference>
<dbReference type="Pfam" id="PF00501">
    <property type="entry name" value="AMP-binding"/>
    <property type="match status" value="1"/>
</dbReference>
<dbReference type="CDD" id="cd19531">
    <property type="entry name" value="LCL_NRPS-like"/>
    <property type="match status" value="1"/>
</dbReference>
<dbReference type="SMART" id="SM00823">
    <property type="entry name" value="PKS_PP"/>
    <property type="match status" value="1"/>
</dbReference>
<keyword evidence="6" id="KW-1185">Reference proteome</keyword>